<keyword evidence="3" id="KW-1185">Reference proteome</keyword>
<reference evidence="2 3" key="1">
    <citation type="submission" date="2016-07" db="EMBL/GenBank/DDBJ databases">
        <title>Pervasive Adenine N6-methylation of Active Genes in Fungi.</title>
        <authorList>
            <consortium name="DOE Joint Genome Institute"/>
            <person name="Mondo S.J."/>
            <person name="Dannebaum R.O."/>
            <person name="Kuo R.C."/>
            <person name="Labutti K."/>
            <person name="Haridas S."/>
            <person name="Kuo A."/>
            <person name="Salamov A."/>
            <person name="Ahrendt S.R."/>
            <person name="Lipzen A."/>
            <person name="Sullivan W."/>
            <person name="Andreopoulos W.B."/>
            <person name="Clum A."/>
            <person name="Lindquist E."/>
            <person name="Daum C."/>
            <person name="Ramamoorthy G.K."/>
            <person name="Gryganskyi A."/>
            <person name="Culley D."/>
            <person name="Magnuson J.K."/>
            <person name="James T.Y."/>
            <person name="O'Malley M.A."/>
            <person name="Stajich J.E."/>
            <person name="Spatafora J.W."/>
            <person name="Visel A."/>
            <person name="Grigoriev I.V."/>
        </authorList>
    </citation>
    <scope>NUCLEOTIDE SEQUENCE [LARGE SCALE GENOMIC DNA]</scope>
    <source>
        <strain evidence="2 3">62-1032</strain>
    </source>
</reference>
<keyword evidence="1" id="KW-0732">Signal</keyword>
<sequence>MAESAVRLSLSLSALVLSPSVAFTWLFAGELSGGKCRGGALKRFGDCITDHWAVSPSAATERIRPPPSALECEDDSAVLRPRCCASLLPGYFYTRSEVASRSPFRDSGSLPLRPSLSRDTPSPTLLRLTVFRDSSARRGSMALRASEGCSGAAPSARVGRSGVVRRARTRSRWLECKNRVSRASAPFAWAFEIYAPSRGSEASVMALKSPSFCSDRAQPSSFASSRFLVGELGGWVGWIGGAGQAWRCALRLRGSQPLKL</sequence>
<evidence type="ECO:0000256" key="1">
    <source>
        <dbReference type="SAM" id="SignalP"/>
    </source>
</evidence>
<organism evidence="2 3">
    <name type="scientific">Leucosporidium creatinivorum</name>
    <dbReference type="NCBI Taxonomy" id="106004"/>
    <lineage>
        <taxon>Eukaryota</taxon>
        <taxon>Fungi</taxon>
        <taxon>Dikarya</taxon>
        <taxon>Basidiomycota</taxon>
        <taxon>Pucciniomycotina</taxon>
        <taxon>Microbotryomycetes</taxon>
        <taxon>Leucosporidiales</taxon>
        <taxon>Leucosporidium</taxon>
    </lineage>
</organism>
<comment type="caution">
    <text evidence="2">The sequence shown here is derived from an EMBL/GenBank/DDBJ whole genome shotgun (WGS) entry which is preliminary data.</text>
</comment>
<dbReference type="Proteomes" id="UP000193467">
    <property type="component" value="Unassembled WGS sequence"/>
</dbReference>
<dbReference type="AlphaFoldDB" id="A0A1Y2BY97"/>
<evidence type="ECO:0000313" key="3">
    <source>
        <dbReference type="Proteomes" id="UP000193467"/>
    </source>
</evidence>
<protein>
    <recommendedName>
        <fullName evidence="4">Secreted protein</fullName>
    </recommendedName>
</protein>
<proteinExistence type="predicted"/>
<name>A0A1Y2BY97_9BASI</name>
<evidence type="ECO:0000313" key="2">
    <source>
        <dbReference type="EMBL" id="ORY39743.1"/>
    </source>
</evidence>
<feature type="chain" id="PRO_5013005578" description="Secreted protein" evidence="1">
    <location>
        <begin position="23"/>
        <end position="260"/>
    </location>
</feature>
<gene>
    <name evidence="2" type="ORF">BCR35DRAFT_47177</name>
</gene>
<dbReference type="EMBL" id="MCGR01000145">
    <property type="protein sequence ID" value="ORY39743.1"/>
    <property type="molecule type" value="Genomic_DNA"/>
</dbReference>
<evidence type="ECO:0008006" key="4">
    <source>
        <dbReference type="Google" id="ProtNLM"/>
    </source>
</evidence>
<dbReference type="InParanoid" id="A0A1Y2BY97"/>
<feature type="signal peptide" evidence="1">
    <location>
        <begin position="1"/>
        <end position="22"/>
    </location>
</feature>
<accession>A0A1Y2BY97</accession>